<dbReference type="EMBL" id="SMBP01000035">
    <property type="protein sequence ID" value="TCU52317.1"/>
    <property type="molecule type" value="Genomic_DNA"/>
</dbReference>
<gene>
    <name evidence="1" type="ORF">EDD61_1358</name>
</gene>
<name>A0A4R3SVP7_9FIRM</name>
<dbReference type="AlphaFoldDB" id="A0A4R3SVP7"/>
<dbReference type="Proteomes" id="UP000295773">
    <property type="component" value="Unassembled WGS sequence"/>
</dbReference>
<proteinExistence type="predicted"/>
<evidence type="ECO:0000313" key="1">
    <source>
        <dbReference type="EMBL" id="TCU52317.1"/>
    </source>
</evidence>
<accession>A0A4R3SVP7</accession>
<protein>
    <submittedName>
        <fullName evidence="1">Uncharacterized protein</fullName>
    </submittedName>
</protein>
<keyword evidence="2" id="KW-1185">Reference proteome</keyword>
<reference evidence="1 2" key="1">
    <citation type="submission" date="2019-03" db="EMBL/GenBank/DDBJ databases">
        <title>Genomic Encyclopedia of Type Strains, Phase IV (KMG-IV): sequencing the most valuable type-strain genomes for metagenomic binning, comparative biology and taxonomic classification.</title>
        <authorList>
            <person name="Goeker M."/>
        </authorList>
    </citation>
    <scope>NUCLEOTIDE SEQUENCE [LARGE SCALE GENOMIC DNA]</scope>
    <source>
        <strain evidence="1 2">DSM 29481</strain>
    </source>
</reference>
<evidence type="ECO:0000313" key="2">
    <source>
        <dbReference type="Proteomes" id="UP000295773"/>
    </source>
</evidence>
<sequence length="135" mass="16330">MNKNKKVRDDLIKERQKLQKEKTLLFPQDQAKLRLAMDNYYLLKKFDWILFSNDSKISDPNEKKKLNRYLNRYLNLNDHMLIDIVPKLKEAIENKDIVHLFYRNTEYKNAKKELEDIIILCRSSNVPQLQEFSNL</sequence>
<comment type="caution">
    <text evidence="1">The sequence shown here is derived from an EMBL/GenBank/DDBJ whole genome shotgun (WGS) entry which is preliminary data.</text>
</comment>
<organism evidence="1 2">
    <name type="scientific">Longicatena caecimuris</name>
    <dbReference type="NCBI Taxonomy" id="1796635"/>
    <lineage>
        <taxon>Bacteria</taxon>
        <taxon>Bacillati</taxon>
        <taxon>Bacillota</taxon>
        <taxon>Erysipelotrichia</taxon>
        <taxon>Erysipelotrichales</taxon>
        <taxon>Erysipelotrichaceae</taxon>
        <taxon>Longicatena</taxon>
    </lineage>
</organism>